<dbReference type="GO" id="GO:0003700">
    <property type="term" value="F:DNA-binding transcription factor activity"/>
    <property type="evidence" value="ECO:0007669"/>
    <property type="project" value="InterPro"/>
</dbReference>
<organism evidence="5 6">
    <name type="scientific">Microbacterium protaetiae</name>
    <dbReference type="NCBI Taxonomy" id="2509458"/>
    <lineage>
        <taxon>Bacteria</taxon>
        <taxon>Bacillati</taxon>
        <taxon>Actinomycetota</taxon>
        <taxon>Actinomycetes</taxon>
        <taxon>Micrococcales</taxon>
        <taxon>Microbacteriaceae</taxon>
        <taxon>Microbacterium</taxon>
    </lineage>
</organism>
<reference evidence="5 6" key="1">
    <citation type="submission" date="2019-01" db="EMBL/GenBank/DDBJ databases">
        <title>Genome sequencing of strain DFW100M-13.</title>
        <authorList>
            <person name="Heo J."/>
            <person name="Kim S.-J."/>
            <person name="Kim J.-S."/>
            <person name="Hong S.-B."/>
            <person name="Kwon S.-W."/>
        </authorList>
    </citation>
    <scope>NUCLEOTIDE SEQUENCE [LARGE SCALE GENOMIC DNA]</scope>
    <source>
        <strain evidence="5 6">DFW100M-13</strain>
    </source>
</reference>
<dbReference type="SMART" id="SM00342">
    <property type="entry name" value="HTH_ARAC"/>
    <property type="match status" value="1"/>
</dbReference>
<evidence type="ECO:0000256" key="3">
    <source>
        <dbReference type="ARBA" id="ARBA00023163"/>
    </source>
</evidence>
<dbReference type="PROSITE" id="PS00041">
    <property type="entry name" value="HTH_ARAC_FAMILY_1"/>
    <property type="match status" value="1"/>
</dbReference>
<keyword evidence="1" id="KW-0805">Transcription regulation</keyword>
<dbReference type="PROSITE" id="PS01124">
    <property type="entry name" value="HTH_ARAC_FAMILY_2"/>
    <property type="match status" value="1"/>
</dbReference>
<keyword evidence="6" id="KW-1185">Reference proteome</keyword>
<dbReference type="EMBL" id="CP035494">
    <property type="protein sequence ID" value="QAY59422.1"/>
    <property type="molecule type" value="Genomic_DNA"/>
</dbReference>
<protein>
    <submittedName>
        <fullName evidence="5">AraC family transcriptional regulator</fullName>
    </submittedName>
</protein>
<accession>A0A4P6EB99</accession>
<dbReference type="RefSeq" id="WP_129386699.1">
    <property type="nucleotide sequence ID" value="NZ_CP035494.1"/>
</dbReference>
<dbReference type="Pfam" id="PF12833">
    <property type="entry name" value="HTH_18"/>
    <property type="match status" value="1"/>
</dbReference>
<dbReference type="SUPFAM" id="SSF46689">
    <property type="entry name" value="Homeodomain-like"/>
    <property type="match status" value="2"/>
</dbReference>
<dbReference type="InterPro" id="IPR009057">
    <property type="entry name" value="Homeodomain-like_sf"/>
</dbReference>
<proteinExistence type="predicted"/>
<gene>
    <name evidence="5" type="ORF">ET475_05055</name>
</gene>
<evidence type="ECO:0000313" key="6">
    <source>
        <dbReference type="Proteomes" id="UP000293995"/>
    </source>
</evidence>
<keyword evidence="3" id="KW-0804">Transcription</keyword>
<dbReference type="InterPro" id="IPR050204">
    <property type="entry name" value="AraC_XylS_family_regulators"/>
</dbReference>
<evidence type="ECO:0000256" key="2">
    <source>
        <dbReference type="ARBA" id="ARBA00023125"/>
    </source>
</evidence>
<evidence type="ECO:0000259" key="4">
    <source>
        <dbReference type="PROSITE" id="PS01124"/>
    </source>
</evidence>
<dbReference type="PANTHER" id="PTHR46796">
    <property type="entry name" value="HTH-TYPE TRANSCRIPTIONAL ACTIVATOR RHAS-RELATED"/>
    <property type="match status" value="1"/>
</dbReference>
<keyword evidence="2" id="KW-0238">DNA-binding</keyword>
<dbReference type="KEGG" id="mprt:ET475_05055"/>
<feature type="domain" description="HTH araC/xylS-type" evidence="4">
    <location>
        <begin position="177"/>
        <end position="274"/>
    </location>
</feature>
<sequence>MATIDPGVLDDVLSRVEVRPGTSRRTPVSAGGVLPVASGVVTLIYVVDGAVGVDAPTAPSTLCAGDALLSMGLRPLVLVSAGGARVMTVDLELSGAPAMAEMPPLAWVTGFADREPAAAALAANLGAGENAASAQRSGDPVICRLMVSTVLLSLIRAWAQLGCVPQGWAQRRDPYLDRVVEAIHDDPGRDWSLELLATMGAMSRSVFAERFRRAIGMSPAGYVTEVRMRRAKDLLDAGLPVSATSRRLGYGSDEGFSRAFRRHTGLAPSAWQRRRDAVPA</sequence>
<dbReference type="InterPro" id="IPR018062">
    <property type="entry name" value="HTH_AraC-typ_CS"/>
</dbReference>
<dbReference type="Proteomes" id="UP000293995">
    <property type="component" value="Chromosome"/>
</dbReference>
<dbReference type="InterPro" id="IPR018060">
    <property type="entry name" value="HTH_AraC"/>
</dbReference>
<dbReference type="OrthoDB" id="9801123at2"/>
<name>A0A4P6EB99_9MICO</name>
<evidence type="ECO:0000313" key="5">
    <source>
        <dbReference type="EMBL" id="QAY59422.1"/>
    </source>
</evidence>
<dbReference type="Gene3D" id="1.10.10.60">
    <property type="entry name" value="Homeodomain-like"/>
    <property type="match status" value="2"/>
</dbReference>
<dbReference type="AlphaFoldDB" id="A0A4P6EB99"/>
<evidence type="ECO:0000256" key="1">
    <source>
        <dbReference type="ARBA" id="ARBA00023015"/>
    </source>
</evidence>
<dbReference type="GO" id="GO:0043565">
    <property type="term" value="F:sequence-specific DNA binding"/>
    <property type="evidence" value="ECO:0007669"/>
    <property type="project" value="InterPro"/>
</dbReference>